<evidence type="ECO:0000313" key="8">
    <source>
        <dbReference type="EMBL" id="KAB1643166.1"/>
    </source>
</evidence>
<dbReference type="RefSeq" id="WP_158052215.1">
    <property type="nucleotide sequence ID" value="NZ_WBKB01000004.1"/>
</dbReference>
<dbReference type="OrthoDB" id="9804790at2"/>
<dbReference type="SUPFAM" id="SSF51430">
    <property type="entry name" value="NAD(P)-linked oxidoreductase"/>
    <property type="match status" value="1"/>
</dbReference>
<dbReference type="EMBL" id="WBKB01000004">
    <property type="protein sequence ID" value="KAB1643166.1"/>
    <property type="molecule type" value="Genomic_DNA"/>
</dbReference>
<dbReference type="GO" id="GO:0016616">
    <property type="term" value="F:oxidoreductase activity, acting on the CH-OH group of donors, NAD or NADP as acceptor"/>
    <property type="evidence" value="ECO:0007669"/>
    <property type="project" value="UniProtKB-ARBA"/>
</dbReference>
<dbReference type="InterPro" id="IPR023210">
    <property type="entry name" value="NADP_OxRdtase_dom"/>
</dbReference>
<dbReference type="PRINTS" id="PR00069">
    <property type="entry name" value="ALDKETRDTASE"/>
</dbReference>
<evidence type="ECO:0000256" key="5">
    <source>
        <dbReference type="PIRSR" id="PIRSR000097-2"/>
    </source>
</evidence>
<feature type="binding site" evidence="5">
    <location>
        <position position="110"/>
    </location>
    <ligand>
        <name>substrate</name>
    </ligand>
</feature>
<dbReference type="AlphaFoldDB" id="A0A7J5BAU0"/>
<comment type="similarity">
    <text evidence="1">Belongs to the aldo/keto reductase family.</text>
</comment>
<dbReference type="InterPro" id="IPR036812">
    <property type="entry name" value="NAD(P)_OxRdtase_dom_sf"/>
</dbReference>
<feature type="active site" description="Proton donor" evidence="4">
    <location>
        <position position="52"/>
    </location>
</feature>
<dbReference type="InterPro" id="IPR020471">
    <property type="entry name" value="AKR"/>
</dbReference>
<dbReference type="PROSITE" id="PS00798">
    <property type="entry name" value="ALDOKETO_REDUCTASE_1"/>
    <property type="match status" value="1"/>
</dbReference>
<protein>
    <submittedName>
        <fullName evidence="8">Aldo/keto reductase</fullName>
    </submittedName>
</protein>
<proteinExistence type="inferred from homology"/>
<evidence type="ECO:0000256" key="2">
    <source>
        <dbReference type="ARBA" id="ARBA00022857"/>
    </source>
</evidence>
<comment type="caution">
    <text evidence="8">The sequence shown here is derived from an EMBL/GenBank/DDBJ whole genome shotgun (WGS) entry which is preliminary data.</text>
</comment>
<dbReference type="InterPro" id="IPR018170">
    <property type="entry name" value="Aldo/ket_reductase_CS"/>
</dbReference>
<evidence type="ECO:0000256" key="4">
    <source>
        <dbReference type="PIRSR" id="PIRSR000097-1"/>
    </source>
</evidence>
<dbReference type="PANTHER" id="PTHR43827:SF3">
    <property type="entry name" value="NADP-DEPENDENT OXIDOREDUCTASE DOMAIN-CONTAINING PROTEIN"/>
    <property type="match status" value="1"/>
</dbReference>
<gene>
    <name evidence="8" type="ORF">F8O05_07975</name>
</gene>
<dbReference type="PANTHER" id="PTHR43827">
    <property type="entry name" value="2,5-DIKETO-D-GLUCONIC ACID REDUCTASE"/>
    <property type="match status" value="1"/>
</dbReference>
<dbReference type="PROSITE" id="PS00063">
    <property type="entry name" value="ALDOKETO_REDUCTASE_3"/>
    <property type="match status" value="1"/>
</dbReference>
<dbReference type="PIRSF" id="PIRSF000097">
    <property type="entry name" value="AKR"/>
    <property type="match status" value="1"/>
</dbReference>
<dbReference type="Pfam" id="PF00248">
    <property type="entry name" value="Aldo_ket_red"/>
    <property type="match status" value="1"/>
</dbReference>
<feature type="domain" description="NADP-dependent oxidoreductase" evidence="7">
    <location>
        <begin position="25"/>
        <end position="262"/>
    </location>
</feature>
<organism evidence="8 9">
    <name type="scientific">Gulosibacter chungangensis</name>
    <dbReference type="NCBI Taxonomy" id="979746"/>
    <lineage>
        <taxon>Bacteria</taxon>
        <taxon>Bacillati</taxon>
        <taxon>Actinomycetota</taxon>
        <taxon>Actinomycetes</taxon>
        <taxon>Micrococcales</taxon>
        <taxon>Microbacteriaceae</taxon>
        <taxon>Gulosibacter</taxon>
    </lineage>
</organism>
<evidence type="ECO:0000256" key="1">
    <source>
        <dbReference type="ARBA" id="ARBA00007905"/>
    </source>
</evidence>
<evidence type="ECO:0000256" key="6">
    <source>
        <dbReference type="PIRSR" id="PIRSR000097-3"/>
    </source>
</evidence>
<keyword evidence="3" id="KW-0560">Oxidoreductase</keyword>
<evidence type="ECO:0000256" key="3">
    <source>
        <dbReference type="ARBA" id="ARBA00023002"/>
    </source>
</evidence>
<keyword evidence="9" id="KW-1185">Reference proteome</keyword>
<accession>A0A7J5BAU0</accession>
<sequence>MNAQIPAIELRDGRRIPQLGLGLYKVPNEDTAALVQDAIEIGYRHFDTATLYGNEIGLGEGLRASGLPREDAYITTKVWQDRHGYDETLRAFDESLEHLGLEEVDLYLIHWPAPEQDRYLETWEALQRLHDEGRAHSIGVANFKEHHLTRLIEESGETPACNQVELHPSFSQPELRRFHAQHHIATVAWSPLARGADLDNTVLTDLAAAHECTPAQIVLAWHLKLGNVAIPKTVHPARLRENLAAARIQLSAEDCAQIRTLDRGERRGKDPDLFG</sequence>
<dbReference type="FunFam" id="3.20.20.100:FF:000002">
    <property type="entry name" value="2,5-diketo-D-gluconic acid reductase A"/>
    <property type="match status" value="1"/>
</dbReference>
<reference evidence="8 9" key="1">
    <citation type="submission" date="2019-09" db="EMBL/GenBank/DDBJ databases">
        <title>Phylogeny of genus Pseudoclavibacter and closely related genus.</title>
        <authorList>
            <person name="Li Y."/>
        </authorList>
    </citation>
    <scope>NUCLEOTIDE SEQUENCE [LARGE SCALE GENOMIC DNA]</scope>
    <source>
        <strain evidence="8 9">KCTC 13959</strain>
    </source>
</reference>
<name>A0A7J5BAU0_9MICO</name>
<evidence type="ECO:0000313" key="9">
    <source>
        <dbReference type="Proteomes" id="UP000433493"/>
    </source>
</evidence>
<dbReference type="Proteomes" id="UP000433493">
    <property type="component" value="Unassembled WGS sequence"/>
</dbReference>
<dbReference type="Gene3D" id="3.20.20.100">
    <property type="entry name" value="NADP-dependent oxidoreductase domain"/>
    <property type="match status" value="1"/>
</dbReference>
<evidence type="ECO:0000259" key="7">
    <source>
        <dbReference type="Pfam" id="PF00248"/>
    </source>
</evidence>
<feature type="site" description="Lowers pKa of active site Tyr" evidence="6">
    <location>
        <position position="77"/>
    </location>
</feature>
<keyword evidence="2" id="KW-0521">NADP</keyword>